<dbReference type="InterPro" id="IPR041561">
    <property type="entry name" value="PglD_N"/>
</dbReference>
<evidence type="ECO:0000259" key="2">
    <source>
        <dbReference type="Pfam" id="PF17836"/>
    </source>
</evidence>
<comment type="caution">
    <text evidence="3">The sequence shown here is derived from an EMBL/GenBank/DDBJ whole genome shotgun (WGS) entry which is preliminary data.</text>
</comment>
<dbReference type="Gene3D" id="2.160.10.10">
    <property type="entry name" value="Hexapeptide repeat proteins"/>
    <property type="match status" value="1"/>
</dbReference>
<dbReference type="InterPro" id="IPR020019">
    <property type="entry name" value="AcTrfase_PglD-like"/>
</dbReference>
<dbReference type="InterPro" id="IPR050179">
    <property type="entry name" value="Trans_hexapeptide_repeat"/>
</dbReference>
<name>A0ABM9PCT9_9FLAO</name>
<sequence length="209" mass="23108">MKTLAIIGAGDLGRQIANYALEDGHYQKVVFIDDYSNESYKYNIPIIGNSNDIEKLYKKGAFDELIIGIGYKHLQKKKELYIRFKGAIPFGKIVHSTSWIAPSAKVLSGTVIYPNCSVDIDAVIEENTILNNGCTIAHDSIIQKHSFLAPRVAIAGFVKVEEQCILGINSTIIDNIFVKERTQIGAGTVVIKNIDKSGLYVGNPHRLVR</sequence>
<dbReference type="Gene3D" id="3.40.50.20">
    <property type="match status" value="1"/>
</dbReference>
<feature type="domain" description="PglD N-terminal" evidence="2">
    <location>
        <begin position="4"/>
        <end position="76"/>
    </location>
</feature>
<keyword evidence="4" id="KW-1185">Reference proteome</keyword>
<dbReference type="Proteomes" id="UP001497527">
    <property type="component" value="Unassembled WGS sequence"/>
</dbReference>
<dbReference type="EMBL" id="CAXJIO010000013">
    <property type="protein sequence ID" value="CAL2103431.1"/>
    <property type="molecule type" value="Genomic_DNA"/>
</dbReference>
<proteinExistence type="inferred from homology"/>
<dbReference type="PANTHER" id="PTHR43300:SF7">
    <property type="entry name" value="UDP-N-ACETYLBACILLOSAMINE N-ACETYLTRANSFERASE"/>
    <property type="match status" value="1"/>
</dbReference>
<protein>
    <submittedName>
        <fullName evidence="3">Sugar O-acyltransferase (Sialic acid O-acetyltransferase NeuD family)</fullName>
    </submittedName>
</protein>
<dbReference type="CDD" id="cd03360">
    <property type="entry name" value="LbH_AT_putative"/>
    <property type="match status" value="1"/>
</dbReference>
<comment type="similarity">
    <text evidence="1">Belongs to the transferase hexapeptide repeat family.</text>
</comment>
<dbReference type="SUPFAM" id="SSF51161">
    <property type="entry name" value="Trimeric LpxA-like enzymes"/>
    <property type="match status" value="1"/>
</dbReference>
<accession>A0ABM9PCT9</accession>
<organism evidence="3 4">
    <name type="scientific">Tenacibaculum polynesiense</name>
    <dbReference type="NCBI Taxonomy" id="3137857"/>
    <lineage>
        <taxon>Bacteria</taxon>
        <taxon>Pseudomonadati</taxon>
        <taxon>Bacteroidota</taxon>
        <taxon>Flavobacteriia</taxon>
        <taxon>Flavobacteriales</taxon>
        <taxon>Flavobacteriaceae</taxon>
        <taxon>Tenacibaculum</taxon>
    </lineage>
</organism>
<gene>
    <name evidence="3" type="ORF">T190423A01A_40024</name>
</gene>
<reference evidence="3 4" key="1">
    <citation type="submission" date="2024-05" db="EMBL/GenBank/DDBJ databases">
        <authorList>
            <person name="Duchaud E."/>
        </authorList>
    </citation>
    <scope>NUCLEOTIDE SEQUENCE [LARGE SCALE GENOMIC DNA]</scope>
    <source>
        <strain evidence="3">Ena-SAMPLE-TAB-13-05-2024-13:56:06:370-140308</strain>
    </source>
</reference>
<evidence type="ECO:0000313" key="3">
    <source>
        <dbReference type="EMBL" id="CAL2103431.1"/>
    </source>
</evidence>
<dbReference type="Pfam" id="PF17836">
    <property type="entry name" value="PglD_N"/>
    <property type="match status" value="1"/>
</dbReference>
<evidence type="ECO:0000256" key="1">
    <source>
        <dbReference type="ARBA" id="ARBA00007274"/>
    </source>
</evidence>
<dbReference type="InterPro" id="IPR011004">
    <property type="entry name" value="Trimer_LpxA-like_sf"/>
</dbReference>
<dbReference type="NCBIfam" id="TIGR03570">
    <property type="entry name" value="NeuD_NnaD"/>
    <property type="match status" value="1"/>
</dbReference>
<dbReference type="RefSeq" id="WP_348717640.1">
    <property type="nucleotide sequence ID" value="NZ_CAXJIO010000013.1"/>
</dbReference>
<evidence type="ECO:0000313" key="4">
    <source>
        <dbReference type="Proteomes" id="UP001497527"/>
    </source>
</evidence>
<dbReference type="PANTHER" id="PTHR43300">
    <property type="entry name" value="ACETYLTRANSFERASE"/>
    <property type="match status" value="1"/>
</dbReference>